<dbReference type="AlphaFoldDB" id="S5TGW6"/>
<dbReference type="PATRIC" id="fig|1224163.3.peg.440"/>
<dbReference type="STRING" id="1224163.B841_02175"/>
<sequence length="267" mass="27561">MILAQDVGGAFADVAATGPLLIGVLAAALAGLISFASPCVVPLVPGYMSYLTGVVGGEMDYEGKDGPVVTKKRQGAVVGAAALFILGFTVVFVLATVSVFGLISALALNTDTLMRVGGVVTILMGVVFMGMVPALQKDTRMQPKRWATWLGAPLLGGVFALGWTPCLGPTLAAIISVSAGTEGMTALRGVVLIIGYCLGLGLPFLLVAAGANWAMTSISFLRTHSRTIQIIGGVLMIIVGVLLLSGAWNYFVGWARQWTVGFGTTII</sequence>
<keyword evidence="3" id="KW-1185">Reference proteome</keyword>
<dbReference type="OrthoDB" id="9803065at2"/>
<feature type="transmembrane region" description="Helical" evidence="1">
    <location>
        <begin position="230"/>
        <end position="251"/>
    </location>
</feature>
<evidence type="ECO:0000256" key="1">
    <source>
        <dbReference type="SAM" id="Phobius"/>
    </source>
</evidence>
<dbReference type="EMBL" id="CP003924">
    <property type="protein sequence ID" value="AGS33918.1"/>
    <property type="molecule type" value="Genomic_DNA"/>
</dbReference>
<dbReference type="InterPro" id="IPR051790">
    <property type="entry name" value="Cytochrome_c-biogenesis_DsbD"/>
</dbReference>
<dbReference type="PANTHER" id="PTHR31272:SF4">
    <property type="entry name" value="CYTOCHROME C-TYPE BIOGENESIS PROTEIN HI_1454-RELATED"/>
    <property type="match status" value="1"/>
</dbReference>
<gene>
    <name evidence="2" type="ORF">B841_02175</name>
</gene>
<protein>
    <submittedName>
        <fullName evidence="2">Cytochrome c-type biogenesis protein</fullName>
    </submittedName>
</protein>
<feature type="transmembrane region" description="Helical" evidence="1">
    <location>
        <begin position="81"/>
        <end position="107"/>
    </location>
</feature>
<feature type="transmembrane region" description="Helical" evidence="1">
    <location>
        <begin position="147"/>
        <end position="175"/>
    </location>
</feature>
<dbReference type="eggNOG" id="COG0785">
    <property type="taxonomic scope" value="Bacteria"/>
</dbReference>
<keyword evidence="1" id="KW-0812">Transmembrane</keyword>
<dbReference type="Proteomes" id="UP000015388">
    <property type="component" value="Chromosome"/>
</dbReference>
<evidence type="ECO:0000313" key="3">
    <source>
        <dbReference type="Proteomes" id="UP000015388"/>
    </source>
</evidence>
<evidence type="ECO:0000313" key="2">
    <source>
        <dbReference type="EMBL" id="AGS33918.1"/>
    </source>
</evidence>
<accession>S5TGW6</accession>
<organism evidence="2 3">
    <name type="scientific">Corynebacterium maris DSM 45190</name>
    <dbReference type="NCBI Taxonomy" id="1224163"/>
    <lineage>
        <taxon>Bacteria</taxon>
        <taxon>Bacillati</taxon>
        <taxon>Actinomycetota</taxon>
        <taxon>Actinomycetes</taxon>
        <taxon>Mycobacteriales</taxon>
        <taxon>Corynebacteriaceae</taxon>
        <taxon>Corynebacterium</taxon>
    </lineage>
</organism>
<feature type="transmembrane region" description="Helical" evidence="1">
    <location>
        <begin position="20"/>
        <end position="44"/>
    </location>
</feature>
<keyword evidence="1" id="KW-0472">Membrane</keyword>
<dbReference type="KEGG" id="cmd:B841_02175"/>
<keyword evidence="1" id="KW-1133">Transmembrane helix</keyword>
<dbReference type="PANTHER" id="PTHR31272">
    <property type="entry name" value="CYTOCHROME C-TYPE BIOGENESIS PROTEIN HI_1454-RELATED"/>
    <property type="match status" value="1"/>
</dbReference>
<dbReference type="RefSeq" id="WP_020933853.1">
    <property type="nucleotide sequence ID" value="NC_021915.1"/>
</dbReference>
<feature type="transmembrane region" description="Helical" evidence="1">
    <location>
        <begin position="187"/>
        <end position="209"/>
    </location>
</feature>
<proteinExistence type="predicted"/>
<feature type="transmembrane region" description="Helical" evidence="1">
    <location>
        <begin position="113"/>
        <end position="135"/>
    </location>
</feature>
<dbReference type="HOGENOM" id="CLU_053225_2_1_11"/>
<reference evidence="2 3" key="1">
    <citation type="submission" date="2012-11" db="EMBL/GenBank/DDBJ databases">
        <title>The complete genome sequence of Corynebacterium maris Coryn-1 (=DSM 45190).</title>
        <authorList>
            <person name="Schaffert L."/>
            <person name="Albersmeier A."/>
            <person name="Kalinowski J."/>
            <person name="Ruckert C."/>
        </authorList>
    </citation>
    <scope>NUCLEOTIDE SEQUENCE [LARGE SCALE GENOMIC DNA]</scope>
    <source>
        <strain evidence="3">Coryn-1</strain>
    </source>
</reference>
<name>S5TGW6_9CORY</name>